<dbReference type="EMBL" id="BOPF01000045">
    <property type="protein sequence ID" value="GIJ51230.1"/>
    <property type="molecule type" value="Genomic_DNA"/>
</dbReference>
<proteinExistence type="predicted"/>
<organism evidence="1 2">
    <name type="scientific">Virgisporangium aliadipatigenens</name>
    <dbReference type="NCBI Taxonomy" id="741659"/>
    <lineage>
        <taxon>Bacteria</taxon>
        <taxon>Bacillati</taxon>
        <taxon>Actinomycetota</taxon>
        <taxon>Actinomycetes</taxon>
        <taxon>Micromonosporales</taxon>
        <taxon>Micromonosporaceae</taxon>
        <taxon>Virgisporangium</taxon>
    </lineage>
</organism>
<reference evidence="1" key="1">
    <citation type="submission" date="2021-01" db="EMBL/GenBank/DDBJ databases">
        <title>Whole genome shotgun sequence of Virgisporangium aliadipatigenens NBRC 105644.</title>
        <authorList>
            <person name="Komaki H."/>
            <person name="Tamura T."/>
        </authorList>
    </citation>
    <scope>NUCLEOTIDE SEQUENCE</scope>
    <source>
        <strain evidence="1">NBRC 105644</strain>
    </source>
</reference>
<keyword evidence="2" id="KW-1185">Reference proteome</keyword>
<dbReference type="Gene3D" id="3.90.1140.10">
    <property type="entry name" value="Cyclic phosphodiesterase"/>
    <property type="match status" value="1"/>
</dbReference>
<name>A0A8J3YWU2_9ACTN</name>
<dbReference type="InterPro" id="IPR009097">
    <property type="entry name" value="Cyclic_Pdiesterase"/>
</dbReference>
<accession>A0A8J3YWU2</accession>
<evidence type="ECO:0000313" key="1">
    <source>
        <dbReference type="EMBL" id="GIJ51230.1"/>
    </source>
</evidence>
<dbReference type="AlphaFoldDB" id="A0A8J3YWU2"/>
<dbReference type="Proteomes" id="UP000619260">
    <property type="component" value="Unassembled WGS sequence"/>
</dbReference>
<gene>
    <name evidence="1" type="ORF">Val02_81160</name>
</gene>
<dbReference type="Pfam" id="PF13563">
    <property type="entry name" value="2_5_RNA_ligase2"/>
    <property type="match status" value="1"/>
</dbReference>
<dbReference type="SUPFAM" id="SSF55144">
    <property type="entry name" value="LigT-like"/>
    <property type="match status" value="1"/>
</dbReference>
<dbReference type="RefSeq" id="WP_203904640.1">
    <property type="nucleotide sequence ID" value="NZ_BOPF01000045.1"/>
</dbReference>
<sequence>MTAEPVQARTTPQDEDWRRFSALSRMANHWDRPGWTDGRQAYYWYLTFDSPALRDLAVSCQRRLDLPFLDPVPPFGIHLTMPRIGWSDEVSPAEVQRIAEAAVAECSAVRRFDLGVGPLSGSAGAVRFSVTPWEQLVLLHDRLRGAVASVLGPGRPAAEFRPHVGIAYCNRAVPAAPLVARVATLRALPLVTVPVDRVELVLVRRQERAYAWTTLESLMLR</sequence>
<comment type="caution">
    <text evidence="1">The sequence shown here is derived from an EMBL/GenBank/DDBJ whole genome shotgun (WGS) entry which is preliminary data.</text>
</comment>
<protein>
    <recommendedName>
        <fullName evidence="3">2'-5' RNA ligase family protein</fullName>
    </recommendedName>
</protein>
<evidence type="ECO:0008006" key="3">
    <source>
        <dbReference type="Google" id="ProtNLM"/>
    </source>
</evidence>
<evidence type="ECO:0000313" key="2">
    <source>
        <dbReference type="Proteomes" id="UP000619260"/>
    </source>
</evidence>